<dbReference type="SUPFAM" id="SSF53335">
    <property type="entry name" value="S-adenosyl-L-methionine-dependent methyltransferases"/>
    <property type="match status" value="1"/>
</dbReference>
<dbReference type="NCBIfam" id="NF037959">
    <property type="entry name" value="MFS_SpdSyn"/>
    <property type="match status" value="1"/>
</dbReference>
<feature type="region of interest" description="Disordered" evidence="2">
    <location>
        <begin position="49"/>
        <end position="74"/>
    </location>
</feature>
<dbReference type="Proteomes" id="UP000598775">
    <property type="component" value="Unassembled WGS sequence"/>
</dbReference>
<dbReference type="PANTHER" id="PTHR43317:SF1">
    <property type="entry name" value="THERMOSPERMINE SYNTHASE ACAULIS5"/>
    <property type="match status" value="1"/>
</dbReference>
<gene>
    <name evidence="3" type="ORF">GCM10011399_12680</name>
</gene>
<dbReference type="Gene3D" id="3.40.50.150">
    <property type="entry name" value="Vaccinia Virus protein VP39"/>
    <property type="match status" value="1"/>
</dbReference>
<keyword evidence="1" id="KW-0620">Polyamine biosynthesis</keyword>
<evidence type="ECO:0000313" key="3">
    <source>
        <dbReference type="EMBL" id="GGF20524.1"/>
    </source>
</evidence>
<sequence length="320" mass="33704">MTSFPSCRLVPSGLLAEIRPDELQFARKGTAQLGLAGLSTLLPSIPQQAAGLPEVSPPEAGLPEVGPPDRALPEEEGDGFTLYIGGEPQSHVFTRHQTHLLFDYLQRIANIVDLFLRAGEPIVALHLGAGALTLPRYIALTRPDSHQFVLESEENLLDFVTTNLPLPPGTEFTVRTDDARRGLPWAASFGPFDLIVLDAYSGSSTPPHLTTLEFYRQLAALLTPAGVLLINVADDAGLALVRAQTATLAATLPTVFVLGSKDLTVGLGEGNAVLVGSPAPGILGLVPRLAAEGPHPNGMVLPAELAAFIGDAMVVTDARV</sequence>
<accession>A0A917B381</accession>
<proteinExistence type="predicted"/>
<dbReference type="RefSeq" id="WP_188675419.1">
    <property type="nucleotide sequence ID" value="NZ_BMGP01000002.1"/>
</dbReference>
<protein>
    <recommendedName>
        <fullName evidence="5">Spermine synthase</fullName>
    </recommendedName>
</protein>
<reference evidence="3 4" key="1">
    <citation type="journal article" date="2014" name="Int. J. Syst. Evol. Microbiol.">
        <title>Complete genome sequence of Corynebacterium casei LMG S-19264T (=DSM 44701T), isolated from a smear-ripened cheese.</title>
        <authorList>
            <consortium name="US DOE Joint Genome Institute (JGI-PGF)"/>
            <person name="Walter F."/>
            <person name="Albersmeier A."/>
            <person name="Kalinowski J."/>
            <person name="Ruckert C."/>
        </authorList>
    </citation>
    <scope>NUCLEOTIDE SEQUENCE [LARGE SCALE GENOMIC DNA]</scope>
    <source>
        <strain evidence="3 4">CGMCC 1.12976</strain>
    </source>
</reference>
<name>A0A917B381_9MICO</name>
<dbReference type="AlphaFoldDB" id="A0A917B381"/>
<organism evidence="3 4">
    <name type="scientific">Subtercola lobariae</name>
    <dbReference type="NCBI Taxonomy" id="1588641"/>
    <lineage>
        <taxon>Bacteria</taxon>
        <taxon>Bacillati</taxon>
        <taxon>Actinomycetota</taxon>
        <taxon>Actinomycetes</taxon>
        <taxon>Micrococcales</taxon>
        <taxon>Microbacteriaceae</taxon>
        <taxon>Subtercola</taxon>
    </lineage>
</organism>
<evidence type="ECO:0008006" key="5">
    <source>
        <dbReference type="Google" id="ProtNLM"/>
    </source>
</evidence>
<dbReference type="PANTHER" id="PTHR43317">
    <property type="entry name" value="THERMOSPERMINE SYNTHASE ACAULIS5"/>
    <property type="match status" value="1"/>
</dbReference>
<dbReference type="InterPro" id="IPR029063">
    <property type="entry name" value="SAM-dependent_MTases_sf"/>
</dbReference>
<keyword evidence="4" id="KW-1185">Reference proteome</keyword>
<comment type="caution">
    <text evidence="3">The sequence shown here is derived from an EMBL/GenBank/DDBJ whole genome shotgun (WGS) entry which is preliminary data.</text>
</comment>
<dbReference type="GO" id="GO:0006596">
    <property type="term" value="P:polyamine biosynthetic process"/>
    <property type="evidence" value="ECO:0007669"/>
    <property type="project" value="UniProtKB-KW"/>
</dbReference>
<evidence type="ECO:0000256" key="1">
    <source>
        <dbReference type="ARBA" id="ARBA00023115"/>
    </source>
</evidence>
<dbReference type="EMBL" id="BMGP01000002">
    <property type="protein sequence ID" value="GGF20524.1"/>
    <property type="molecule type" value="Genomic_DNA"/>
</dbReference>
<evidence type="ECO:0000256" key="2">
    <source>
        <dbReference type="SAM" id="MobiDB-lite"/>
    </source>
</evidence>
<evidence type="ECO:0000313" key="4">
    <source>
        <dbReference type="Proteomes" id="UP000598775"/>
    </source>
</evidence>